<evidence type="ECO:0000313" key="3">
    <source>
        <dbReference type="Proteomes" id="UP000800038"/>
    </source>
</evidence>
<name>A0A6A5S5G3_9PLEO</name>
<gene>
    <name evidence="2" type="ORF">EJ02DRAFT_471610</name>
</gene>
<reference evidence="2" key="1">
    <citation type="journal article" date="2020" name="Stud. Mycol.">
        <title>101 Dothideomycetes genomes: a test case for predicting lifestyles and emergence of pathogens.</title>
        <authorList>
            <person name="Haridas S."/>
            <person name="Albert R."/>
            <person name="Binder M."/>
            <person name="Bloem J."/>
            <person name="Labutti K."/>
            <person name="Salamov A."/>
            <person name="Andreopoulos B."/>
            <person name="Baker S."/>
            <person name="Barry K."/>
            <person name="Bills G."/>
            <person name="Bluhm B."/>
            <person name="Cannon C."/>
            <person name="Castanera R."/>
            <person name="Culley D."/>
            <person name="Daum C."/>
            <person name="Ezra D."/>
            <person name="Gonzalez J."/>
            <person name="Henrissat B."/>
            <person name="Kuo A."/>
            <person name="Liang C."/>
            <person name="Lipzen A."/>
            <person name="Lutzoni F."/>
            <person name="Magnuson J."/>
            <person name="Mondo S."/>
            <person name="Nolan M."/>
            <person name="Ohm R."/>
            <person name="Pangilinan J."/>
            <person name="Park H.-J."/>
            <person name="Ramirez L."/>
            <person name="Alfaro M."/>
            <person name="Sun H."/>
            <person name="Tritt A."/>
            <person name="Yoshinaga Y."/>
            <person name="Zwiers L.-H."/>
            <person name="Turgeon B."/>
            <person name="Goodwin S."/>
            <person name="Spatafora J."/>
            <person name="Crous P."/>
            <person name="Grigoriev I."/>
        </authorList>
    </citation>
    <scope>NUCLEOTIDE SEQUENCE</scope>
    <source>
        <strain evidence="2">CBS 161.51</strain>
    </source>
</reference>
<accession>A0A6A5S5G3</accession>
<dbReference type="Proteomes" id="UP000800038">
    <property type="component" value="Unassembled WGS sequence"/>
</dbReference>
<keyword evidence="1" id="KW-0175">Coiled coil</keyword>
<dbReference type="OrthoDB" id="10560799at2759"/>
<keyword evidence="3" id="KW-1185">Reference proteome</keyword>
<dbReference type="AlphaFoldDB" id="A0A6A5S5G3"/>
<evidence type="ECO:0000256" key="1">
    <source>
        <dbReference type="SAM" id="Coils"/>
    </source>
</evidence>
<feature type="coiled-coil region" evidence="1">
    <location>
        <begin position="167"/>
        <end position="202"/>
    </location>
</feature>
<proteinExistence type="predicted"/>
<sequence length="232" mass="26663">MKNTKTPDLPLSIRAIIVAFRVFFHLGWTKISKKLGTDPTTVQKFFQCMQRLANGSEDFWYLLSHIEPSGCHHPAPLIAPGSEESLEVRKAVLKHKTWMRNNAVNYERSKANLPPLKCTTVQNICLDFKHAAANPKYPKRIKRKRQPCKTALDEEDRSNWLQYTQDLEEAEAESDILTNELANKLKDQIQKLKDTVSQQQKNAESPGTLEWELLQQKNMEICAYNDAHFTPA</sequence>
<organism evidence="2 3">
    <name type="scientific">Clathrospora elynae</name>
    <dbReference type="NCBI Taxonomy" id="706981"/>
    <lineage>
        <taxon>Eukaryota</taxon>
        <taxon>Fungi</taxon>
        <taxon>Dikarya</taxon>
        <taxon>Ascomycota</taxon>
        <taxon>Pezizomycotina</taxon>
        <taxon>Dothideomycetes</taxon>
        <taxon>Pleosporomycetidae</taxon>
        <taxon>Pleosporales</taxon>
        <taxon>Diademaceae</taxon>
        <taxon>Clathrospora</taxon>
    </lineage>
</organism>
<dbReference type="EMBL" id="ML976361">
    <property type="protein sequence ID" value="KAF1934840.1"/>
    <property type="molecule type" value="Genomic_DNA"/>
</dbReference>
<protein>
    <submittedName>
        <fullName evidence="2">Uncharacterized protein</fullName>
    </submittedName>
</protein>
<evidence type="ECO:0000313" key="2">
    <source>
        <dbReference type="EMBL" id="KAF1934840.1"/>
    </source>
</evidence>